<accession>A0A0E9TZ96</accession>
<protein>
    <submittedName>
        <fullName evidence="1">Uncharacterized protein</fullName>
    </submittedName>
</protein>
<reference evidence="1" key="1">
    <citation type="submission" date="2014-11" db="EMBL/GenBank/DDBJ databases">
        <authorList>
            <person name="Amaro Gonzalez C."/>
        </authorList>
    </citation>
    <scope>NUCLEOTIDE SEQUENCE</scope>
</reference>
<organism evidence="1">
    <name type="scientific">Anguilla anguilla</name>
    <name type="common">European freshwater eel</name>
    <name type="synonym">Muraena anguilla</name>
    <dbReference type="NCBI Taxonomy" id="7936"/>
    <lineage>
        <taxon>Eukaryota</taxon>
        <taxon>Metazoa</taxon>
        <taxon>Chordata</taxon>
        <taxon>Craniata</taxon>
        <taxon>Vertebrata</taxon>
        <taxon>Euteleostomi</taxon>
        <taxon>Actinopterygii</taxon>
        <taxon>Neopterygii</taxon>
        <taxon>Teleostei</taxon>
        <taxon>Anguilliformes</taxon>
        <taxon>Anguillidae</taxon>
        <taxon>Anguilla</taxon>
    </lineage>
</organism>
<evidence type="ECO:0000313" key="1">
    <source>
        <dbReference type="EMBL" id="JAH58792.1"/>
    </source>
</evidence>
<dbReference type="AlphaFoldDB" id="A0A0E9TZ96"/>
<reference evidence="1" key="2">
    <citation type="journal article" date="2015" name="Fish Shellfish Immunol.">
        <title>Early steps in the European eel (Anguilla anguilla)-Vibrio vulnificus interaction in the gills: Role of the RtxA13 toxin.</title>
        <authorList>
            <person name="Callol A."/>
            <person name="Pajuelo D."/>
            <person name="Ebbesson L."/>
            <person name="Teles M."/>
            <person name="MacKenzie S."/>
            <person name="Amaro C."/>
        </authorList>
    </citation>
    <scope>NUCLEOTIDE SEQUENCE</scope>
</reference>
<proteinExistence type="predicted"/>
<dbReference type="EMBL" id="GBXM01049785">
    <property type="protein sequence ID" value="JAH58792.1"/>
    <property type="molecule type" value="Transcribed_RNA"/>
</dbReference>
<name>A0A0E9TZ96_ANGAN</name>
<sequence length="63" mass="6959">MVGGVFFTSSVRNGHPNAKVHSGMHFYIFSCPYSLGQETTKSSVQLLNGMIPIYTPQNKHSKT</sequence>